<feature type="compositionally biased region" description="Basic and acidic residues" evidence="1">
    <location>
        <begin position="104"/>
        <end position="130"/>
    </location>
</feature>
<keyword evidence="3" id="KW-1185">Reference proteome</keyword>
<organism evidence="3 4">
    <name type="scientific">Plectus sambesii</name>
    <dbReference type="NCBI Taxonomy" id="2011161"/>
    <lineage>
        <taxon>Eukaryota</taxon>
        <taxon>Metazoa</taxon>
        <taxon>Ecdysozoa</taxon>
        <taxon>Nematoda</taxon>
        <taxon>Chromadorea</taxon>
        <taxon>Plectida</taxon>
        <taxon>Plectina</taxon>
        <taxon>Plectoidea</taxon>
        <taxon>Plectidae</taxon>
        <taxon>Plectus</taxon>
    </lineage>
</organism>
<feature type="region of interest" description="Disordered" evidence="1">
    <location>
        <begin position="171"/>
        <end position="222"/>
    </location>
</feature>
<feature type="signal peptide" evidence="2">
    <location>
        <begin position="1"/>
        <end position="20"/>
    </location>
</feature>
<dbReference type="AlphaFoldDB" id="A0A914WYC6"/>
<keyword evidence="2" id="KW-0732">Signal</keyword>
<feature type="compositionally biased region" description="Basic and acidic residues" evidence="1">
    <location>
        <begin position="41"/>
        <end position="53"/>
    </location>
</feature>
<evidence type="ECO:0000313" key="3">
    <source>
        <dbReference type="Proteomes" id="UP000887566"/>
    </source>
</evidence>
<protein>
    <submittedName>
        <fullName evidence="4">Uncharacterized protein</fullName>
    </submittedName>
</protein>
<reference evidence="4" key="1">
    <citation type="submission" date="2022-11" db="UniProtKB">
        <authorList>
            <consortium name="WormBaseParasite"/>
        </authorList>
    </citation>
    <scope>IDENTIFICATION</scope>
</reference>
<evidence type="ECO:0000256" key="2">
    <source>
        <dbReference type="SAM" id="SignalP"/>
    </source>
</evidence>
<accession>A0A914WYC6</accession>
<dbReference type="WBParaSite" id="PSAMB.scaffold58size91357.g1233.t1">
    <property type="protein sequence ID" value="PSAMB.scaffold58size91357.g1233.t1"/>
    <property type="gene ID" value="PSAMB.scaffold58size91357.g1233"/>
</dbReference>
<dbReference type="Proteomes" id="UP000887566">
    <property type="component" value="Unplaced"/>
</dbReference>
<feature type="chain" id="PRO_5038100097" evidence="2">
    <location>
        <begin position="21"/>
        <end position="357"/>
    </location>
</feature>
<evidence type="ECO:0000313" key="4">
    <source>
        <dbReference type="WBParaSite" id="PSAMB.scaffold58size91357.g1233.t1"/>
    </source>
</evidence>
<feature type="compositionally biased region" description="Acidic residues" evidence="1">
    <location>
        <begin position="131"/>
        <end position="141"/>
    </location>
</feature>
<proteinExistence type="predicted"/>
<evidence type="ECO:0000256" key="1">
    <source>
        <dbReference type="SAM" id="MobiDB-lite"/>
    </source>
</evidence>
<name>A0A914WYC6_9BILA</name>
<feature type="region of interest" description="Disordered" evidence="1">
    <location>
        <begin position="29"/>
        <end position="159"/>
    </location>
</feature>
<sequence>MFSLVPKLILLALVSLCIEAQYFGGDADRFGQIRLPNSRNRRQEQTESHEYIPEVRATARKSAAPEYSNTEDETEPESHEDIPEIRSPAEEEAVPAPLDVSQPESHEDIPEIRAINEESVSRHRRQHEEDASYVEEEESSEYVDSSPGIVEEVKASVDAPSDAEIARFNAQAAAPTEDAAGKDTQKLVPLDDSSSSKAGGQLQRGESNGQAAVPQGNSAPAAPAAIATPAPFTFATFAPFTFPTLAPLPTVAPLGGAGASAGPPTPATLPPIGAPHTLPPSVFATNGPPTPDPWAAYSLSTLFPLGATIPPVTIAGFPAQDYSYGYRRIEGQTYEGVAVGQPGNLLYVFCPNCFKKK</sequence>
<feature type="compositionally biased region" description="Basic and acidic residues" evidence="1">
    <location>
        <begin position="76"/>
        <end position="89"/>
    </location>
</feature>
<feature type="compositionally biased region" description="Polar residues" evidence="1">
    <location>
        <begin position="192"/>
        <end position="218"/>
    </location>
</feature>